<accession>A0A198F9H0</accession>
<evidence type="ECO:0000313" key="2">
    <source>
        <dbReference type="EMBL" id="OAT21522.1"/>
    </source>
</evidence>
<dbReference type="STRING" id="1354337.M983_3128"/>
<sequence>MTKKLIPLSIAIMTIAVSACNTKNSSIKKEDELKIFTSGDKIFYSGNISESGYEKVHALASNSDISTLVINSRGGDIVPGMKLGELVFDKKWDVQVQDYCFSSCANYIFPAGKTKYISKFSQLGWHGGATQQFDEDIIPKEKNDRERFTQILTGLIETETAFFKKINVNQESTIYGQIAFNHLEMIKAHSINCIGWSYSIDGMSAFGMKNIVLIDGEWEPSTSFENSCIHIYDKVKL</sequence>
<dbReference type="Proteomes" id="UP000094023">
    <property type="component" value="Unassembled WGS sequence"/>
</dbReference>
<dbReference type="AlphaFoldDB" id="A0A198F9H0"/>
<evidence type="ECO:0000313" key="3">
    <source>
        <dbReference type="Proteomes" id="UP000094023"/>
    </source>
</evidence>
<dbReference type="EMBL" id="LXEN01000155">
    <property type="protein sequence ID" value="OAT21522.1"/>
    <property type="molecule type" value="Genomic_DNA"/>
</dbReference>
<name>A0A198F9H0_9GAMM</name>
<comment type="caution">
    <text evidence="2">The sequence shown here is derived from an EMBL/GenBank/DDBJ whole genome shotgun (WGS) entry which is preliminary data.</text>
</comment>
<evidence type="ECO:0000256" key="1">
    <source>
        <dbReference type="SAM" id="SignalP"/>
    </source>
</evidence>
<keyword evidence="3" id="KW-1185">Reference proteome</keyword>
<organism evidence="2 3">
    <name type="scientific">Proteus myxofaciens ATCC 19692</name>
    <dbReference type="NCBI Taxonomy" id="1354337"/>
    <lineage>
        <taxon>Bacteria</taxon>
        <taxon>Pseudomonadati</taxon>
        <taxon>Pseudomonadota</taxon>
        <taxon>Gammaproteobacteria</taxon>
        <taxon>Enterobacterales</taxon>
        <taxon>Morganellaceae</taxon>
        <taxon>Proteus</taxon>
    </lineage>
</organism>
<gene>
    <name evidence="2" type="ORF">M983_3128</name>
</gene>
<reference evidence="2 3" key="1">
    <citation type="submission" date="2016-04" db="EMBL/GenBank/DDBJ databases">
        <title>ATOL: Assembling a taxonomically balanced genome-scale reconstruction of the evolutionary history of the Enterobacteriaceae.</title>
        <authorList>
            <person name="Plunkett G.III."/>
            <person name="Neeno-Eckwall E.C."/>
            <person name="Glasner J.D."/>
            <person name="Perna N.T."/>
        </authorList>
    </citation>
    <scope>NUCLEOTIDE SEQUENCE [LARGE SCALE GENOMIC DNA]</scope>
    <source>
        <strain evidence="2 3">ATCC 19692</strain>
    </source>
</reference>
<dbReference type="Gene3D" id="3.90.226.10">
    <property type="entry name" value="2-enoyl-CoA Hydratase, Chain A, domain 1"/>
    <property type="match status" value="1"/>
</dbReference>
<dbReference type="InterPro" id="IPR029045">
    <property type="entry name" value="ClpP/crotonase-like_dom_sf"/>
</dbReference>
<feature type="signal peptide" evidence="1">
    <location>
        <begin position="1"/>
        <end position="19"/>
    </location>
</feature>
<dbReference type="PROSITE" id="PS51257">
    <property type="entry name" value="PROKAR_LIPOPROTEIN"/>
    <property type="match status" value="1"/>
</dbReference>
<dbReference type="SUPFAM" id="SSF52096">
    <property type="entry name" value="ClpP/crotonase"/>
    <property type="match status" value="1"/>
</dbReference>
<proteinExistence type="predicted"/>
<protein>
    <recommendedName>
        <fullName evidence="4">Lipoprotein</fullName>
    </recommendedName>
</protein>
<evidence type="ECO:0008006" key="4">
    <source>
        <dbReference type="Google" id="ProtNLM"/>
    </source>
</evidence>
<dbReference type="PATRIC" id="fig|1354337.4.peg.3226"/>
<feature type="chain" id="PRO_5008278751" description="Lipoprotein" evidence="1">
    <location>
        <begin position="20"/>
        <end position="237"/>
    </location>
</feature>
<keyword evidence="1" id="KW-0732">Signal</keyword>